<gene>
    <name evidence="2" type="ORF">DOTSEDRAFT_81362</name>
</gene>
<feature type="region of interest" description="Disordered" evidence="1">
    <location>
        <begin position="93"/>
        <end position="123"/>
    </location>
</feature>
<sequence>MPLRWDAAERHVINIARSEYQLEWRQIAQLFADIFRVDWQGTALPKAGRLRNEYSSRQAKMWAEEIIKAQYTPAEEAEREQARESIKVAAQNLDITLEPESTNGPAASEDGDGGDEEAEDGPATVDALRSRIARAARDSLRSGNIAKLVQRRASMRDPELKPRIPPLPEPDDSELLLRSRNGPNAYHDEQGKSLAAKLADQGALEWTQRESHAATKLPHGHRPFALYLQKSGQAHAVATGQSSTSEAAEVGPDGGIQMNGSRDRQLHQNDRATKDSN</sequence>
<evidence type="ECO:0000313" key="3">
    <source>
        <dbReference type="Proteomes" id="UP000016933"/>
    </source>
</evidence>
<evidence type="ECO:0000313" key="2">
    <source>
        <dbReference type="EMBL" id="EME42499.1"/>
    </source>
</evidence>
<dbReference type="OrthoDB" id="10564373at2759"/>
<dbReference type="EMBL" id="KB446541">
    <property type="protein sequence ID" value="EME42499.1"/>
    <property type="molecule type" value="Genomic_DNA"/>
</dbReference>
<keyword evidence="3" id="KW-1185">Reference proteome</keyword>
<reference evidence="2 3" key="2">
    <citation type="journal article" date="2012" name="PLoS Pathog.">
        <title>Diverse lifestyles and strategies of plant pathogenesis encoded in the genomes of eighteen Dothideomycetes fungi.</title>
        <authorList>
            <person name="Ohm R.A."/>
            <person name="Feau N."/>
            <person name="Henrissat B."/>
            <person name="Schoch C.L."/>
            <person name="Horwitz B.A."/>
            <person name="Barry K.W."/>
            <person name="Condon B.J."/>
            <person name="Copeland A.C."/>
            <person name="Dhillon B."/>
            <person name="Glaser F."/>
            <person name="Hesse C.N."/>
            <person name="Kosti I."/>
            <person name="LaButti K."/>
            <person name="Lindquist E.A."/>
            <person name="Lucas S."/>
            <person name="Salamov A.A."/>
            <person name="Bradshaw R.E."/>
            <person name="Ciuffetti L."/>
            <person name="Hamelin R.C."/>
            <person name="Kema G.H.J."/>
            <person name="Lawrence C."/>
            <person name="Scott J.A."/>
            <person name="Spatafora J.W."/>
            <person name="Turgeon B.G."/>
            <person name="de Wit P.J.G.M."/>
            <person name="Zhong S."/>
            <person name="Goodwin S.B."/>
            <person name="Grigoriev I.V."/>
        </authorList>
    </citation>
    <scope>NUCLEOTIDE SEQUENCE [LARGE SCALE GENOMIC DNA]</scope>
    <source>
        <strain evidence="3">NZE10 / CBS 128990</strain>
    </source>
</reference>
<dbReference type="HOGENOM" id="CLU_1004816_0_0_1"/>
<evidence type="ECO:0000256" key="1">
    <source>
        <dbReference type="SAM" id="MobiDB-lite"/>
    </source>
</evidence>
<proteinExistence type="predicted"/>
<dbReference type="AlphaFoldDB" id="N1PK57"/>
<name>N1PK57_DOTSN</name>
<protein>
    <submittedName>
        <fullName evidence="2">Uncharacterized protein</fullName>
    </submittedName>
</protein>
<feature type="region of interest" description="Disordered" evidence="1">
    <location>
        <begin position="150"/>
        <end position="189"/>
    </location>
</feature>
<feature type="compositionally biased region" description="Basic and acidic residues" evidence="1">
    <location>
        <begin position="261"/>
        <end position="277"/>
    </location>
</feature>
<reference evidence="3" key="1">
    <citation type="journal article" date="2012" name="PLoS Genet.">
        <title>The genomes of the fungal plant pathogens Cladosporium fulvum and Dothistroma septosporum reveal adaptation to different hosts and lifestyles but also signatures of common ancestry.</title>
        <authorList>
            <person name="de Wit P.J.G.M."/>
            <person name="van der Burgt A."/>
            <person name="Oekmen B."/>
            <person name="Stergiopoulos I."/>
            <person name="Abd-Elsalam K.A."/>
            <person name="Aerts A.L."/>
            <person name="Bahkali A.H."/>
            <person name="Beenen H.G."/>
            <person name="Chettri P."/>
            <person name="Cox M.P."/>
            <person name="Datema E."/>
            <person name="de Vries R.P."/>
            <person name="Dhillon B."/>
            <person name="Ganley A.R."/>
            <person name="Griffiths S.A."/>
            <person name="Guo Y."/>
            <person name="Hamelin R.C."/>
            <person name="Henrissat B."/>
            <person name="Kabir M.S."/>
            <person name="Jashni M.K."/>
            <person name="Kema G."/>
            <person name="Klaubauf S."/>
            <person name="Lapidus A."/>
            <person name="Levasseur A."/>
            <person name="Lindquist E."/>
            <person name="Mehrabi R."/>
            <person name="Ohm R.A."/>
            <person name="Owen T.J."/>
            <person name="Salamov A."/>
            <person name="Schwelm A."/>
            <person name="Schijlen E."/>
            <person name="Sun H."/>
            <person name="van den Burg H.A."/>
            <person name="van Ham R.C.H.J."/>
            <person name="Zhang S."/>
            <person name="Goodwin S.B."/>
            <person name="Grigoriev I.V."/>
            <person name="Collemare J."/>
            <person name="Bradshaw R.E."/>
        </authorList>
    </citation>
    <scope>NUCLEOTIDE SEQUENCE [LARGE SCALE GENOMIC DNA]</scope>
    <source>
        <strain evidence="3">NZE10 / CBS 128990</strain>
    </source>
</reference>
<feature type="region of interest" description="Disordered" evidence="1">
    <location>
        <begin position="232"/>
        <end position="277"/>
    </location>
</feature>
<accession>N1PK57</accession>
<feature type="compositionally biased region" description="Acidic residues" evidence="1">
    <location>
        <begin position="109"/>
        <end position="120"/>
    </location>
</feature>
<organism evidence="2 3">
    <name type="scientific">Dothistroma septosporum (strain NZE10 / CBS 128990)</name>
    <name type="common">Red band needle blight fungus</name>
    <name type="synonym">Mycosphaerella pini</name>
    <dbReference type="NCBI Taxonomy" id="675120"/>
    <lineage>
        <taxon>Eukaryota</taxon>
        <taxon>Fungi</taxon>
        <taxon>Dikarya</taxon>
        <taxon>Ascomycota</taxon>
        <taxon>Pezizomycotina</taxon>
        <taxon>Dothideomycetes</taxon>
        <taxon>Dothideomycetidae</taxon>
        <taxon>Mycosphaerellales</taxon>
        <taxon>Mycosphaerellaceae</taxon>
        <taxon>Dothistroma</taxon>
    </lineage>
</organism>
<dbReference type="Proteomes" id="UP000016933">
    <property type="component" value="Unassembled WGS sequence"/>
</dbReference>